<proteinExistence type="predicted"/>
<comment type="caution">
    <text evidence="1">The sequence shown here is derived from an EMBL/GenBank/DDBJ whole genome shotgun (WGS) entry which is preliminary data.</text>
</comment>
<protein>
    <submittedName>
        <fullName evidence="1">Uncharacterized protein</fullName>
    </submittedName>
</protein>
<keyword evidence="2" id="KW-1185">Reference proteome</keyword>
<name>A0A4Y2KES8_ARAVE</name>
<evidence type="ECO:0000313" key="1">
    <source>
        <dbReference type="EMBL" id="GBN00256.1"/>
    </source>
</evidence>
<sequence>MIMGYEEIGCLSVQPGRGRETISADVEEEIGVQVEEDKAYNFLASTDIRGKFSANVCRFRNRYCITLETIIRGKWGKTGVGPKFLRPVGAKIFDAEHVKFY</sequence>
<gene>
    <name evidence="1" type="ORF">AVEN_69423_1</name>
</gene>
<dbReference type="AlphaFoldDB" id="A0A4Y2KES8"/>
<accession>A0A4Y2KES8</accession>
<dbReference type="EMBL" id="BGPR01004499">
    <property type="protein sequence ID" value="GBN00256.1"/>
    <property type="molecule type" value="Genomic_DNA"/>
</dbReference>
<dbReference type="Proteomes" id="UP000499080">
    <property type="component" value="Unassembled WGS sequence"/>
</dbReference>
<organism evidence="1 2">
    <name type="scientific">Araneus ventricosus</name>
    <name type="common">Orbweaver spider</name>
    <name type="synonym">Epeira ventricosa</name>
    <dbReference type="NCBI Taxonomy" id="182803"/>
    <lineage>
        <taxon>Eukaryota</taxon>
        <taxon>Metazoa</taxon>
        <taxon>Ecdysozoa</taxon>
        <taxon>Arthropoda</taxon>
        <taxon>Chelicerata</taxon>
        <taxon>Arachnida</taxon>
        <taxon>Araneae</taxon>
        <taxon>Araneomorphae</taxon>
        <taxon>Entelegynae</taxon>
        <taxon>Araneoidea</taxon>
        <taxon>Araneidae</taxon>
        <taxon>Araneus</taxon>
    </lineage>
</organism>
<evidence type="ECO:0000313" key="2">
    <source>
        <dbReference type="Proteomes" id="UP000499080"/>
    </source>
</evidence>
<reference evidence="1 2" key="1">
    <citation type="journal article" date="2019" name="Sci. Rep.">
        <title>Orb-weaving spider Araneus ventricosus genome elucidates the spidroin gene catalogue.</title>
        <authorList>
            <person name="Kono N."/>
            <person name="Nakamura H."/>
            <person name="Ohtoshi R."/>
            <person name="Moran D.A.P."/>
            <person name="Shinohara A."/>
            <person name="Yoshida Y."/>
            <person name="Fujiwara M."/>
            <person name="Mori M."/>
            <person name="Tomita M."/>
            <person name="Arakawa K."/>
        </authorList>
    </citation>
    <scope>NUCLEOTIDE SEQUENCE [LARGE SCALE GENOMIC DNA]</scope>
</reference>